<organism evidence="4 5">
    <name type="scientific">Pseudonocardia halophobica</name>
    <dbReference type="NCBI Taxonomy" id="29401"/>
    <lineage>
        <taxon>Bacteria</taxon>
        <taxon>Bacillati</taxon>
        <taxon>Actinomycetota</taxon>
        <taxon>Actinomycetes</taxon>
        <taxon>Pseudonocardiales</taxon>
        <taxon>Pseudonocardiaceae</taxon>
        <taxon>Pseudonocardia</taxon>
    </lineage>
</organism>
<reference evidence="4" key="2">
    <citation type="submission" date="2023-01" db="EMBL/GenBank/DDBJ databases">
        <authorList>
            <person name="Sun Q."/>
            <person name="Evtushenko L."/>
        </authorList>
    </citation>
    <scope>NUCLEOTIDE SEQUENCE</scope>
    <source>
        <strain evidence="4">VKM Ac-1069</strain>
    </source>
</reference>
<dbReference type="Proteomes" id="UP001143463">
    <property type="component" value="Unassembled WGS sequence"/>
</dbReference>
<dbReference type="InterPro" id="IPR004474">
    <property type="entry name" value="LytR_CpsA_psr"/>
</dbReference>
<dbReference type="Gene3D" id="3.40.630.190">
    <property type="entry name" value="LCP protein"/>
    <property type="match status" value="1"/>
</dbReference>
<reference evidence="4" key="1">
    <citation type="journal article" date="2014" name="Int. J. Syst. Evol. Microbiol.">
        <title>Complete genome sequence of Corynebacterium casei LMG S-19264T (=DSM 44701T), isolated from a smear-ripened cheese.</title>
        <authorList>
            <consortium name="US DOE Joint Genome Institute (JGI-PGF)"/>
            <person name="Walter F."/>
            <person name="Albersmeier A."/>
            <person name="Kalinowski J."/>
            <person name="Ruckert C."/>
        </authorList>
    </citation>
    <scope>NUCLEOTIDE SEQUENCE</scope>
    <source>
        <strain evidence="4">VKM Ac-1069</strain>
    </source>
</reference>
<name>A0A9W6L2W2_9PSEU</name>
<dbReference type="EMBL" id="BSFQ01000012">
    <property type="protein sequence ID" value="GLL12048.1"/>
    <property type="molecule type" value="Genomic_DNA"/>
</dbReference>
<feature type="domain" description="Cell envelope-related transcriptional attenuator" evidence="3">
    <location>
        <begin position="119"/>
        <end position="260"/>
    </location>
</feature>
<gene>
    <name evidence="4" type="ORF">GCM10017577_31890</name>
</gene>
<comment type="caution">
    <text evidence="4">The sequence shown here is derived from an EMBL/GenBank/DDBJ whole genome shotgun (WGS) entry which is preliminary data.</text>
</comment>
<dbReference type="PANTHER" id="PTHR33392:SF6">
    <property type="entry name" value="POLYISOPRENYL-TEICHOIC ACID--PEPTIDOGLYCAN TEICHOIC ACID TRANSFERASE TAGU"/>
    <property type="match status" value="1"/>
</dbReference>
<feature type="transmembrane region" description="Helical" evidence="2">
    <location>
        <begin position="37"/>
        <end position="59"/>
    </location>
</feature>
<evidence type="ECO:0000313" key="4">
    <source>
        <dbReference type="EMBL" id="GLL12048.1"/>
    </source>
</evidence>
<evidence type="ECO:0000259" key="3">
    <source>
        <dbReference type="Pfam" id="PF03816"/>
    </source>
</evidence>
<dbReference type="PANTHER" id="PTHR33392">
    <property type="entry name" value="POLYISOPRENYL-TEICHOIC ACID--PEPTIDOGLYCAN TEICHOIC ACID TRANSFERASE TAGU"/>
    <property type="match status" value="1"/>
</dbReference>
<sequence>MTSDKTIEMRDGRGMREEQPAEVLDAVGTRSRRGRRILIGLLVTVLALVLAAAAAIYMLTESLGNNVSRVPDAFAGIPADARPAASSGKTFLLIGTDTRSSDPTTGTDAPAGVQAGSQRSDVIMLARVAADGSAAAVTSISRDSWVDIPGRGTNKINAAYAFGGAPLLIQTVESLTGVRVDHFGVIDFAGFQEMVDSVGGIDVRVAAATSNAGVDFHEGLNHLDGAQALAYVRQRYDLPGGDLDRAKRQQNALKALLTKAGDDLSHPVGVYNLVDATSRTVSVDDTLTNGGLRDLALEMKGLRPGGVTFTSAPVAGLGREGAQSVVYLDEQAGPRLWAAFRDGTMAQYVAAHPAEALSGAPH</sequence>
<protein>
    <recommendedName>
        <fullName evidence="3">Cell envelope-related transcriptional attenuator domain-containing protein</fullName>
    </recommendedName>
</protein>
<proteinExistence type="inferred from homology"/>
<dbReference type="NCBIfam" id="TIGR00350">
    <property type="entry name" value="lytR_cpsA_psr"/>
    <property type="match status" value="1"/>
</dbReference>
<comment type="similarity">
    <text evidence="1">Belongs to the LytR/CpsA/Psr (LCP) family.</text>
</comment>
<keyword evidence="5" id="KW-1185">Reference proteome</keyword>
<dbReference type="AlphaFoldDB" id="A0A9W6L2W2"/>
<keyword evidence="2" id="KW-1133">Transmembrane helix</keyword>
<dbReference type="Pfam" id="PF03816">
    <property type="entry name" value="LytR_cpsA_psr"/>
    <property type="match status" value="1"/>
</dbReference>
<evidence type="ECO:0000256" key="1">
    <source>
        <dbReference type="ARBA" id="ARBA00006068"/>
    </source>
</evidence>
<dbReference type="InterPro" id="IPR050922">
    <property type="entry name" value="LytR/CpsA/Psr_CW_biosynth"/>
</dbReference>
<accession>A0A9W6L2W2</accession>
<keyword evidence="2" id="KW-0812">Transmembrane</keyword>
<keyword evidence="2" id="KW-0472">Membrane</keyword>
<evidence type="ECO:0000256" key="2">
    <source>
        <dbReference type="SAM" id="Phobius"/>
    </source>
</evidence>
<evidence type="ECO:0000313" key="5">
    <source>
        <dbReference type="Proteomes" id="UP001143463"/>
    </source>
</evidence>